<sequence>MAWTSRSSEIVGLDYSDDDVLHAPSLRFSVGEYPHGEEPCRRLIAAADAALARRCAAGHPDVEALEINFVYASPLNKYMSLLPKGCWYIFTHRHATGITSAHVDAWLRLAARHVTGSFALAVPTLLGPDMRNMPADEKEQRFAELPASARAEAMSLSFGHALLMVPAAATGNGGAAFHALADLHLGHAWMEPGGADERNLGVLLSAASCPRLRRLRLEHIAGLSGLRLHAAATLEELRLDYIQDLTALELDAPGLRALHVANCFRMMDRGSTARISAPALETLAWGDVCRPEGLQIDAPSLRRLEKVYLYSHARADNDWNARVVGLLQQCSAADSLSMVMALVEPSFGMEDIKEMISCLPLLHNIINLTIKVDGGRWHELKATISRLVAKCSRVQCLSIDIKSANNPCSKPGCPCNLEDDLMISLEHLREAKITGFGPSNYHRSFVQLMIAGAPALEKMTVEFIKASLSQRQQNDDDSEDLGFNMPCKGQWSLRHGDVTTYEWTADSKREEARQDIGDPTLSRL</sequence>
<proteinExistence type="predicted"/>
<dbReference type="EMBL" id="OZ075121">
    <property type="protein sequence ID" value="CAL4898974.1"/>
    <property type="molecule type" value="Genomic_DNA"/>
</dbReference>
<dbReference type="PANTHER" id="PTHR34709">
    <property type="entry name" value="OS10G0396666 PROTEIN"/>
    <property type="match status" value="1"/>
</dbReference>
<protein>
    <submittedName>
        <fullName evidence="2">Uncharacterized protein</fullName>
    </submittedName>
</protein>
<evidence type="ECO:0000313" key="3">
    <source>
        <dbReference type="Proteomes" id="UP001497457"/>
    </source>
</evidence>
<name>A0ABC8VYE8_9POAL</name>
<dbReference type="PANTHER" id="PTHR34709:SF78">
    <property type="entry name" value="FBD DOMAIN-CONTAINING PROTEIN"/>
    <property type="match status" value="1"/>
</dbReference>
<evidence type="ECO:0000313" key="2">
    <source>
        <dbReference type="EMBL" id="CAL4898974.1"/>
    </source>
</evidence>
<feature type="compositionally biased region" description="Basic and acidic residues" evidence="1">
    <location>
        <begin position="505"/>
        <end position="516"/>
    </location>
</feature>
<evidence type="ECO:0000256" key="1">
    <source>
        <dbReference type="SAM" id="MobiDB-lite"/>
    </source>
</evidence>
<accession>A0ABC8VYE8</accession>
<dbReference type="AlphaFoldDB" id="A0ABC8VYE8"/>
<reference evidence="2" key="1">
    <citation type="submission" date="2024-10" db="EMBL/GenBank/DDBJ databases">
        <authorList>
            <person name="Ryan C."/>
        </authorList>
    </citation>
    <scope>NUCLEOTIDE SEQUENCE [LARGE SCALE GENOMIC DNA]</scope>
</reference>
<dbReference type="Proteomes" id="UP001497457">
    <property type="component" value="Chromosome 11b"/>
</dbReference>
<gene>
    <name evidence="2" type="ORF">URODEC1_LOCUS8006</name>
</gene>
<organism evidence="2 3">
    <name type="scientific">Urochloa decumbens</name>
    <dbReference type="NCBI Taxonomy" id="240449"/>
    <lineage>
        <taxon>Eukaryota</taxon>
        <taxon>Viridiplantae</taxon>
        <taxon>Streptophyta</taxon>
        <taxon>Embryophyta</taxon>
        <taxon>Tracheophyta</taxon>
        <taxon>Spermatophyta</taxon>
        <taxon>Magnoliopsida</taxon>
        <taxon>Liliopsida</taxon>
        <taxon>Poales</taxon>
        <taxon>Poaceae</taxon>
        <taxon>PACMAD clade</taxon>
        <taxon>Panicoideae</taxon>
        <taxon>Panicodae</taxon>
        <taxon>Paniceae</taxon>
        <taxon>Melinidinae</taxon>
        <taxon>Urochloa</taxon>
    </lineage>
</organism>
<dbReference type="InterPro" id="IPR032675">
    <property type="entry name" value="LRR_dom_sf"/>
</dbReference>
<keyword evidence="3" id="KW-1185">Reference proteome</keyword>
<dbReference type="Gene3D" id="3.80.10.10">
    <property type="entry name" value="Ribonuclease Inhibitor"/>
    <property type="match status" value="1"/>
</dbReference>
<dbReference type="InterPro" id="IPR055312">
    <property type="entry name" value="FBL15-like"/>
</dbReference>
<feature type="region of interest" description="Disordered" evidence="1">
    <location>
        <begin position="505"/>
        <end position="524"/>
    </location>
</feature>